<dbReference type="SUPFAM" id="SSF51445">
    <property type="entry name" value="(Trans)glycosidases"/>
    <property type="match status" value="1"/>
</dbReference>
<evidence type="ECO:0000313" key="2">
    <source>
        <dbReference type="EMBL" id="TDB60062.1"/>
    </source>
</evidence>
<keyword evidence="3" id="KW-1185">Reference proteome</keyword>
<evidence type="ECO:0000313" key="3">
    <source>
        <dbReference type="Proteomes" id="UP000295706"/>
    </source>
</evidence>
<organism evidence="2 3">
    <name type="scientific">Arundinibacter roseus</name>
    <dbReference type="NCBI Taxonomy" id="2070510"/>
    <lineage>
        <taxon>Bacteria</taxon>
        <taxon>Pseudomonadati</taxon>
        <taxon>Bacteroidota</taxon>
        <taxon>Cytophagia</taxon>
        <taxon>Cytophagales</taxon>
        <taxon>Spirosomataceae</taxon>
        <taxon>Arundinibacter</taxon>
    </lineage>
</organism>
<gene>
    <name evidence="2" type="ORF">EZE20_21565</name>
</gene>
<sequence length="565" mass="63251">MNTYGWFCILLSCLATFCSAQNNHTSEPKALPIALPCTAGPKIMGIGEISETGARVQFHGENIFGLSYEIQKEGRSIHSGQVVPASNVIRIHYPNQSPGTYQLVLSGTTCTGTDQQSFTISPPAVNAALTHVSKRSKARAASRDSYELFLNTTGYGYEPDAKNGLHPDWPERIEAFRFSWGYGITGIRLCVRWNDWEPTEGQFTREGLQKVIAYCRTRGLKLSVFFWPWRMQGDGFIPEGHQVTGHRGRPHELDGTKRMGSLASEPVNAKLYRAVHALAQELSAYEGGYYMSIGTASAEEFTNPVIGEGSGGPKEITGFEPVFQEGFRLFRQERGQPYVRPTIREWDAGAALDMSDEAGKDFARYISLNLTRYFQNFAQAVKEGSQGKLLTVFMYPDVGSPQNAWYLHANLGQQAAEADALFGTDGIDRTDNHRKLLVNAVNLGMEKISMNEYDPIDLGSDGPYCSGIDLTQMNREFQKSYTAGVQVIHLAMSFCPAEIKGMEPHLRNLHRRYFNKPYLRPQRRVTPVSITPAFWQGEEIFAPSWTGNNYLKPINDDFWGEIRKD</sequence>
<comment type="caution">
    <text evidence="2">The sequence shown here is derived from an EMBL/GenBank/DDBJ whole genome shotgun (WGS) entry which is preliminary data.</text>
</comment>
<dbReference type="InterPro" id="IPR017853">
    <property type="entry name" value="GH"/>
</dbReference>
<evidence type="ECO:0000256" key="1">
    <source>
        <dbReference type="SAM" id="SignalP"/>
    </source>
</evidence>
<dbReference type="EMBL" id="SMJU01000018">
    <property type="protein sequence ID" value="TDB60062.1"/>
    <property type="molecule type" value="Genomic_DNA"/>
</dbReference>
<dbReference type="Gene3D" id="3.20.20.80">
    <property type="entry name" value="Glycosidases"/>
    <property type="match status" value="1"/>
</dbReference>
<name>A0A4R4K0P8_9BACT</name>
<dbReference type="AlphaFoldDB" id="A0A4R4K0P8"/>
<protein>
    <submittedName>
        <fullName evidence="2">Uncharacterized protein</fullName>
    </submittedName>
</protein>
<accession>A0A4R4K0P8</accession>
<proteinExistence type="predicted"/>
<keyword evidence="1" id="KW-0732">Signal</keyword>
<dbReference type="OrthoDB" id="920427at2"/>
<feature type="signal peptide" evidence="1">
    <location>
        <begin position="1"/>
        <end position="20"/>
    </location>
</feature>
<dbReference type="RefSeq" id="WP_132121654.1">
    <property type="nucleotide sequence ID" value="NZ_SMJU01000018.1"/>
</dbReference>
<dbReference type="Proteomes" id="UP000295706">
    <property type="component" value="Unassembled WGS sequence"/>
</dbReference>
<feature type="chain" id="PRO_5020663291" evidence="1">
    <location>
        <begin position="21"/>
        <end position="565"/>
    </location>
</feature>
<reference evidence="2 3" key="1">
    <citation type="submission" date="2019-02" db="EMBL/GenBank/DDBJ databases">
        <title>Arundinibacter roseus gen. nov., sp. nov., a new member of the family Cytophagaceae.</title>
        <authorList>
            <person name="Szuroczki S."/>
            <person name="Khayer B."/>
            <person name="Sproer C."/>
            <person name="Toumi M."/>
            <person name="Szabo A."/>
            <person name="Felfoldi T."/>
            <person name="Schumann P."/>
            <person name="Toth E."/>
        </authorList>
    </citation>
    <scope>NUCLEOTIDE SEQUENCE [LARGE SCALE GENOMIC DNA]</scope>
    <source>
        <strain evidence="2 3">DMA-k-7a</strain>
    </source>
</reference>